<dbReference type="Proteomes" id="UP000234323">
    <property type="component" value="Unassembled WGS sequence"/>
</dbReference>
<dbReference type="VEuPathDB" id="FungiDB:FUN_016922"/>
<organism evidence="1 2">
    <name type="scientific">Rhizophagus irregularis</name>
    <dbReference type="NCBI Taxonomy" id="588596"/>
    <lineage>
        <taxon>Eukaryota</taxon>
        <taxon>Fungi</taxon>
        <taxon>Fungi incertae sedis</taxon>
        <taxon>Mucoromycota</taxon>
        <taxon>Glomeromycotina</taxon>
        <taxon>Glomeromycetes</taxon>
        <taxon>Glomerales</taxon>
        <taxon>Glomeraceae</taxon>
        <taxon>Rhizophagus</taxon>
    </lineage>
</organism>
<name>A0A2I1HGQ4_9GLOM</name>
<reference evidence="1 2" key="1">
    <citation type="submission" date="2015-10" db="EMBL/GenBank/DDBJ databases">
        <title>Genome analyses suggest a sexual origin of heterokaryosis in a supposedly ancient asexual fungus.</title>
        <authorList>
            <person name="Ropars J."/>
            <person name="Sedzielewska K."/>
            <person name="Noel J."/>
            <person name="Charron P."/>
            <person name="Farinelli L."/>
            <person name="Marton T."/>
            <person name="Kruger M."/>
            <person name="Pelin A."/>
            <person name="Brachmann A."/>
            <person name="Corradi N."/>
        </authorList>
    </citation>
    <scope>NUCLEOTIDE SEQUENCE [LARGE SCALE GENOMIC DNA]</scope>
    <source>
        <strain evidence="1 2">A4</strain>
    </source>
</reference>
<sequence length="223" mass="26279">MLANEDTKFRWTIKIAKYNQDYVTSTDDNNKCNIDTHDIFSEEWFDTLKTKVNYRLRANYKKYKLAETKSIKNKIDKQVEITQEDQNNMARLATEPGEVKKAVDNNFARTFRKRNTLLETIIPLWQQIYKPAGKFKEAMEFTIEKITKKEWNKTVRELNKKSAARLSGINYKIIIQLLEKLVLLLVKFENLTLQTGFVPIVWKTSVILSISKPINFEYNILNT</sequence>
<dbReference type="VEuPathDB" id="FungiDB:RhiirA1_473085"/>
<keyword evidence="2" id="KW-1185">Reference proteome</keyword>
<evidence type="ECO:0000313" key="1">
    <source>
        <dbReference type="EMBL" id="PKY58000.1"/>
    </source>
</evidence>
<gene>
    <name evidence="1" type="ORF">RhiirA4_479518</name>
</gene>
<dbReference type="AlphaFoldDB" id="A0A2I1HGQ4"/>
<dbReference type="EMBL" id="LLXI01002800">
    <property type="protein sequence ID" value="PKY58000.1"/>
    <property type="molecule type" value="Genomic_DNA"/>
</dbReference>
<accession>A0A2I1HGQ4</accession>
<protein>
    <submittedName>
        <fullName evidence="1">Uncharacterized protein</fullName>
    </submittedName>
</protein>
<proteinExistence type="predicted"/>
<dbReference type="VEuPathDB" id="FungiDB:RhiirFUN_000985"/>
<evidence type="ECO:0000313" key="2">
    <source>
        <dbReference type="Proteomes" id="UP000234323"/>
    </source>
</evidence>
<comment type="caution">
    <text evidence="1">The sequence shown here is derived from an EMBL/GenBank/DDBJ whole genome shotgun (WGS) entry which is preliminary data.</text>
</comment>